<feature type="compositionally biased region" description="Basic and acidic residues" evidence="1">
    <location>
        <begin position="38"/>
        <end position="83"/>
    </location>
</feature>
<feature type="compositionally biased region" description="Basic and acidic residues" evidence="1">
    <location>
        <begin position="170"/>
        <end position="179"/>
    </location>
</feature>
<feature type="region of interest" description="Disordered" evidence="1">
    <location>
        <begin position="1"/>
        <end position="83"/>
    </location>
</feature>
<evidence type="ECO:0000313" key="2">
    <source>
        <dbReference type="EMBL" id="RNL20812.1"/>
    </source>
</evidence>
<dbReference type="InterPro" id="IPR025580">
    <property type="entry name" value="Gp46"/>
</dbReference>
<dbReference type="Pfam" id="PF14265">
    <property type="entry name" value="DUF4355"/>
    <property type="match status" value="1"/>
</dbReference>
<name>A0A3N0AG72_9ACTN</name>
<reference evidence="3" key="1">
    <citation type="submission" date="2018-05" db="EMBL/GenBank/DDBJ databases">
        <title>Genome Sequencing of selected type strains of the family Eggerthellaceae.</title>
        <authorList>
            <person name="Danylec N."/>
            <person name="Stoll D.A."/>
            <person name="Doetsch A."/>
            <person name="Huch M."/>
        </authorList>
    </citation>
    <scope>NUCLEOTIDE SEQUENCE [LARGE SCALE GENOMIC DNA]</scope>
    <source>
        <strain evidence="3">DSM 17537</strain>
    </source>
</reference>
<comment type="caution">
    <text evidence="2">The sequence shown here is derived from an EMBL/GenBank/DDBJ whole genome shotgun (WGS) entry which is preliminary data.</text>
</comment>
<gene>
    <name evidence="2" type="ORF">DMP07_04335</name>
</gene>
<evidence type="ECO:0000256" key="1">
    <source>
        <dbReference type="SAM" id="MobiDB-lite"/>
    </source>
</evidence>
<dbReference type="EMBL" id="QICB01000002">
    <property type="protein sequence ID" value="RNL20812.1"/>
    <property type="molecule type" value="Genomic_DNA"/>
</dbReference>
<keyword evidence="3" id="KW-1185">Reference proteome</keyword>
<protein>
    <recommendedName>
        <fullName evidence="4">DUF4355 domain-containing protein</fullName>
    </recommendedName>
</protein>
<organism evidence="2 3">
    <name type="scientific">Slackia faecicanis</name>
    <dbReference type="NCBI Taxonomy" id="255723"/>
    <lineage>
        <taxon>Bacteria</taxon>
        <taxon>Bacillati</taxon>
        <taxon>Actinomycetota</taxon>
        <taxon>Coriobacteriia</taxon>
        <taxon>Eggerthellales</taxon>
        <taxon>Eggerthellaceae</taxon>
        <taxon>Slackia</taxon>
    </lineage>
</organism>
<feature type="compositionally biased region" description="Low complexity" evidence="1">
    <location>
        <begin position="8"/>
        <end position="37"/>
    </location>
</feature>
<accession>A0A3N0AG72</accession>
<dbReference type="Proteomes" id="UP000267368">
    <property type="component" value="Unassembled WGS sequence"/>
</dbReference>
<feature type="region of interest" description="Disordered" evidence="1">
    <location>
        <begin position="166"/>
        <end position="185"/>
    </location>
</feature>
<evidence type="ECO:0008006" key="4">
    <source>
        <dbReference type="Google" id="ProtNLM"/>
    </source>
</evidence>
<evidence type="ECO:0000313" key="3">
    <source>
        <dbReference type="Proteomes" id="UP000267368"/>
    </source>
</evidence>
<dbReference type="AlphaFoldDB" id="A0A3N0AG72"/>
<sequence length="202" mass="22412">MDTEDAMQDQQTDAAEQQQGEGQQHGESQEQQAGQQGEARKYTDADVDEIVKKRLARDRAKIERDVRKQVEDEAAAKKTEAQKLEDMTELQRAKYEAEKLKAEKEALEAERDLAQQTAIARRELEAADIVLGDDLLSMFVSSDADATGAAISRIKEIWPKAVNEAVQKQLRREPPKADQGKGGASFGAEFAEKYSKSMNGGK</sequence>
<proteinExistence type="predicted"/>